<protein>
    <submittedName>
        <fullName evidence="1">Uncharacterized protein</fullName>
    </submittedName>
</protein>
<accession>A0AAV5IM09</accession>
<keyword evidence="2" id="KW-1185">Reference proteome</keyword>
<gene>
    <name evidence="1" type="ORF">SLEP1_g13496</name>
</gene>
<dbReference type="AlphaFoldDB" id="A0AAV5IM09"/>
<dbReference type="EMBL" id="BPVZ01000016">
    <property type="protein sequence ID" value="GKV00884.1"/>
    <property type="molecule type" value="Genomic_DNA"/>
</dbReference>
<dbReference type="Proteomes" id="UP001054252">
    <property type="component" value="Unassembled WGS sequence"/>
</dbReference>
<proteinExistence type="predicted"/>
<evidence type="ECO:0000313" key="2">
    <source>
        <dbReference type="Proteomes" id="UP001054252"/>
    </source>
</evidence>
<name>A0AAV5IM09_9ROSI</name>
<organism evidence="1 2">
    <name type="scientific">Rubroshorea leprosula</name>
    <dbReference type="NCBI Taxonomy" id="152421"/>
    <lineage>
        <taxon>Eukaryota</taxon>
        <taxon>Viridiplantae</taxon>
        <taxon>Streptophyta</taxon>
        <taxon>Embryophyta</taxon>
        <taxon>Tracheophyta</taxon>
        <taxon>Spermatophyta</taxon>
        <taxon>Magnoliopsida</taxon>
        <taxon>eudicotyledons</taxon>
        <taxon>Gunneridae</taxon>
        <taxon>Pentapetalae</taxon>
        <taxon>rosids</taxon>
        <taxon>malvids</taxon>
        <taxon>Malvales</taxon>
        <taxon>Dipterocarpaceae</taxon>
        <taxon>Rubroshorea</taxon>
    </lineage>
</organism>
<sequence length="41" mass="5006">MGREQDEEKELGKVLGSIQLRKYVGDYWKWRYDVEGWCLLK</sequence>
<reference evidence="1 2" key="1">
    <citation type="journal article" date="2021" name="Commun. Biol.">
        <title>The genome of Shorea leprosula (Dipterocarpaceae) highlights the ecological relevance of drought in aseasonal tropical rainforests.</title>
        <authorList>
            <person name="Ng K.K.S."/>
            <person name="Kobayashi M.J."/>
            <person name="Fawcett J.A."/>
            <person name="Hatakeyama M."/>
            <person name="Paape T."/>
            <person name="Ng C.H."/>
            <person name="Ang C.C."/>
            <person name="Tnah L.H."/>
            <person name="Lee C.T."/>
            <person name="Nishiyama T."/>
            <person name="Sese J."/>
            <person name="O'Brien M.J."/>
            <person name="Copetti D."/>
            <person name="Mohd Noor M.I."/>
            <person name="Ong R.C."/>
            <person name="Putra M."/>
            <person name="Sireger I.Z."/>
            <person name="Indrioko S."/>
            <person name="Kosugi Y."/>
            <person name="Izuno A."/>
            <person name="Isagi Y."/>
            <person name="Lee S.L."/>
            <person name="Shimizu K.K."/>
        </authorList>
    </citation>
    <scope>NUCLEOTIDE SEQUENCE [LARGE SCALE GENOMIC DNA]</scope>
    <source>
        <strain evidence="1">214</strain>
    </source>
</reference>
<comment type="caution">
    <text evidence="1">The sequence shown here is derived from an EMBL/GenBank/DDBJ whole genome shotgun (WGS) entry which is preliminary data.</text>
</comment>
<evidence type="ECO:0000313" key="1">
    <source>
        <dbReference type="EMBL" id="GKV00884.1"/>
    </source>
</evidence>